<keyword evidence="1" id="KW-0805">Transcription regulation</keyword>
<gene>
    <name evidence="5" type="ORF">O0S08_27930</name>
</gene>
<evidence type="ECO:0000259" key="4">
    <source>
        <dbReference type="PROSITE" id="PS01124"/>
    </source>
</evidence>
<accession>A0ABY7GSV6</accession>
<feature type="domain" description="HTH araC/xylS-type" evidence="4">
    <location>
        <begin position="158"/>
        <end position="254"/>
    </location>
</feature>
<keyword evidence="3" id="KW-0804">Transcription</keyword>
<dbReference type="PANTHER" id="PTHR47894:SF1">
    <property type="entry name" value="HTH-TYPE TRANSCRIPTIONAL REGULATOR VQSM"/>
    <property type="match status" value="1"/>
</dbReference>
<dbReference type="PROSITE" id="PS01124">
    <property type="entry name" value="HTH_ARAC_FAMILY_2"/>
    <property type="match status" value="1"/>
</dbReference>
<dbReference type="PANTHER" id="PTHR47894">
    <property type="entry name" value="HTH-TYPE TRANSCRIPTIONAL REGULATOR GADX"/>
    <property type="match status" value="1"/>
</dbReference>
<keyword evidence="6" id="KW-1185">Reference proteome</keyword>
<dbReference type="InterPro" id="IPR018060">
    <property type="entry name" value="HTH_AraC"/>
</dbReference>
<organism evidence="5 6">
    <name type="scientific">Nannocystis punicea</name>
    <dbReference type="NCBI Taxonomy" id="2995304"/>
    <lineage>
        <taxon>Bacteria</taxon>
        <taxon>Pseudomonadati</taxon>
        <taxon>Myxococcota</taxon>
        <taxon>Polyangia</taxon>
        <taxon>Nannocystales</taxon>
        <taxon>Nannocystaceae</taxon>
        <taxon>Nannocystis</taxon>
    </lineage>
</organism>
<evidence type="ECO:0000256" key="3">
    <source>
        <dbReference type="ARBA" id="ARBA00023163"/>
    </source>
</evidence>
<protein>
    <submittedName>
        <fullName evidence="5">Helix-turn-helix domain-containing protein</fullName>
    </submittedName>
</protein>
<dbReference type="Gene3D" id="1.10.10.60">
    <property type="entry name" value="Homeodomain-like"/>
    <property type="match status" value="1"/>
</dbReference>
<sequence>MKQATGLAEYRSSPTGSYVVSTSFVVWCADPRFHGMAIWGRPDEPEIRRLCQFLDVEVRPEAMPHASLVDLRRLHSVDPLAFVAFVDYLQARAPLYRELVTCAIVAGFDKIARLSHPLAVHESLGEALAWLGRSDRSNLVEELEEIVASAMGERTTVQRLRRVLVPPLSEVTLESAARRLGLSTRTLQRRLRDEGTSFQAEHAAAQVRAAQALLRDPALTLTTIALEVGASSLANFSTMYRRQTGEAPSEWRRRLRGAPGAGPRAAPAGAIEAGAGLMEGVGSLGGRAGGRGA</sequence>
<evidence type="ECO:0000313" key="6">
    <source>
        <dbReference type="Proteomes" id="UP001164459"/>
    </source>
</evidence>
<keyword evidence="2" id="KW-0238">DNA-binding</keyword>
<dbReference type="EMBL" id="CP114040">
    <property type="protein sequence ID" value="WAS90041.1"/>
    <property type="molecule type" value="Genomic_DNA"/>
</dbReference>
<dbReference type="RefSeq" id="WP_269032375.1">
    <property type="nucleotide sequence ID" value="NZ_CP114040.1"/>
</dbReference>
<proteinExistence type="predicted"/>
<evidence type="ECO:0000313" key="5">
    <source>
        <dbReference type="EMBL" id="WAS90041.1"/>
    </source>
</evidence>
<dbReference type="SUPFAM" id="SSF46689">
    <property type="entry name" value="Homeodomain-like"/>
    <property type="match status" value="1"/>
</dbReference>
<evidence type="ECO:0000256" key="1">
    <source>
        <dbReference type="ARBA" id="ARBA00023015"/>
    </source>
</evidence>
<dbReference type="InterPro" id="IPR009057">
    <property type="entry name" value="Homeodomain-like_sf"/>
</dbReference>
<dbReference type="SMART" id="SM00342">
    <property type="entry name" value="HTH_ARAC"/>
    <property type="match status" value="1"/>
</dbReference>
<name>A0ABY7GSV6_9BACT</name>
<reference evidence="5" key="1">
    <citation type="submission" date="2022-11" db="EMBL/GenBank/DDBJ databases">
        <title>Minimal conservation of predation-associated metabolite biosynthetic gene clusters underscores biosynthetic potential of Myxococcota including descriptions for ten novel species: Archangium lansinium sp. nov., Myxococcus landrumus sp. nov., Nannocystis bai.</title>
        <authorList>
            <person name="Ahearne A."/>
            <person name="Stevens C."/>
            <person name="Dowd S."/>
        </authorList>
    </citation>
    <scope>NUCLEOTIDE SEQUENCE</scope>
    <source>
        <strain evidence="5">Fl3</strain>
    </source>
</reference>
<dbReference type="Proteomes" id="UP001164459">
    <property type="component" value="Chromosome"/>
</dbReference>
<evidence type="ECO:0000256" key="2">
    <source>
        <dbReference type="ARBA" id="ARBA00023125"/>
    </source>
</evidence>
<dbReference type="Pfam" id="PF12833">
    <property type="entry name" value="HTH_18"/>
    <property type="match status" value="1"/>
</dbReference>